<dbReference type="VEuPathDB" id="FungiDB:QG37_03505"/>
<feature type="region of interest" description="Disordered" evidence="1">
    <location>
        <begin position="265"/>
        <end position="286"/>
    </location>
</feature>
<evidence type="ECO:0000256" key="1">
    <source>
        <dbReference type="SAM" id="MobiDB-lite"/>
    </source>
</evidence>
<name>A0A0L0NZA0_CANAR</name>
<feature type="compositionally biased region" description="Basic residues" evidence="1">
    <location>
        <begin position="642"/>
        <end position="651"/>
    </location>
</feature>
<dbReference type="VEuPathDB" id="FungiDB:CJJ09_003966"/>
<feature type="region of interest" description="Disordered" evidence="1">
    <location>
        <begin position="1"/>
        <end position="52"/>
    </location>
</feature>
<feature type="region of interest" description="Disordered" evidence="1">
    <location>
        <begin position="628"/>
        <end position="665"/>
    </location>
</feature>
<feature type="region of interest" description="Disordered" evidence="1">
    <location>
        <begin position="156"/>
        <end position="176"/>
    </location>
</feature>
<feature type="compositionally biased region" description="Low complexity" evidence="1">
    <location>
        <begin position="628"/>
        <end position="641"/>
    </location>
</feature>
<comment type="caution">
    <text evidence="2">The sequence shown here is derived from an EMBL/GenBank/DDBJ whole genome shotgun (WGS) entry which is preliminary data.</text>
</comment>
<dbReference type="AlphaFoldDB" id="A0A0L0NZA0"/>
<protein>
    <submittedName>
        <fullName evidence="2">Uncharacterized protein</fullName>
    </submittedName>
</protein>
<dbReference type="VEuPathDB" id="FungiDB:CJI97_005472"/>
<reference evidence="3" key="1">
    <citation type="journal article" date="2015" name="BMC Genomics">
        <title>Draft genome of a commonly misdiagnosed multidrug resistant pathogen Candida auris.</title>
        <authorList>
            <person name="Chatterjee S."/>
            <person name="Alampalli S.V."/>
            <person name="Nageshan R.K."/>
            <person name="Chettiar S.T."/>
            <person name="Joshi S."/>
            <person name="Tatu U.S."/>
        </authorList>
    </citation>
    <scope>NUCLEOTIDE SEQUENCE [LARGE SCALE GENOMIC DNA]</scope>
    <source>
        <strain evidence="3">6684</strain>
    </source>
</reference>
<gene>
    <name evidence="2" type="ORF">QG37_03505</name>
</gene>
<evidence type="ECO:0000313" key="3">
    <source>
        <dbReference type="Proteomes" id="UP000037122"/>
    </source>
</evidence>
<organism evidence="2 3">
    <name type="scientific">Candidozyma auris</name>
    <name type="common">Yeast</name>
    <name type="synonym">Candida auris</name>
    <dbReference type="NCBI Taxonomy" id="498019"/>
    <lineage>
        <taxon>Eukaryota</taxon>
        <taxon>Fungi</taxon>
        <taxon>Dikarya</taxon>
        <taxon>Ascomycota</taxon>
        <taxon>Saccharomycotina</taxon>
        <taxon>Pichiomycetes</taxon>
        <taxon>Metschnikowiaceae</taxon>
        <taxon>Candidozyma</taxon>
    </lineage>
</organism>
<evidence type="ECO:0000313" key="2">
    <source>
        <dbReference type="EMBL" id="KND99373.1"/>
    </source>
</evidence>
<proteinExistence type="predicted"/>
<dbReference type="VEuPathDB" id="FungiDB:B9J08_005389"/>
<dbReference type="VEuPathDB" id="FungiDB:CJI96_0004174"/>
<sequence>MPSIKRPLQEQLPTPEELARVFKKPSPSKASQPRTMAPLPSPQSDNDRELDAPIRHSVPPAMMPVVYPPYTFQDFFSDLPTVSDEEALQRKAQVNQIMHRFPPPMQPIIPNEQVVADGGIIVPFIFPPVPPLQPDYHLNDTILKPSSKRGTIEPQAPQENELFSEPYGPQTAGDKRLGMENNTIWPLIPPLPFPPPNYMPYPLSAQKAPLTPHEVFEEWLEALEHLPRVDMVVASAAGSIVDIRSQSEALGVDVKMLDKWIKGRRQKDTEAKEASRSESESSDVEYEEYAAYARQVDTSETLDPYAEDKKDLLTVYSDLRNSYLTVVALDTAGVTRSPIRTYEWSSKDIDPSASENMPTTWVMKKDIASANGNSKPRRRLELIESRNHIERFAEENREQVYAARKKQLLNRLRSLQQTRISLDDNSISLEDTELKEYIQKRKNERDHELLRLKIYHNHEKLKAALLFYQTSNSTYKGLNRLVINKLRKLKQFLEHQQLVFSGILANGLDAEAFNLRSKESANLMSSFVEQDYSSDVKHIFRTATLNEDKGLPPKPDLEEVNISNFDKVFTSIEHSPQVHDFMPLATEEEFKLITGDAPLKMNAKDQLLKGKAARHQIFQSLLYDRITSGSDSNASDSAASGPKRRPGRRAAPKPVLGEEPSKERSEAALVAKIMKQFVGPAAANADELTEDLDLMNVETRWPVR</sequence>
<dbReference type="EMBL" id="LGST01000023">
    <property type="protein sequence ID" value="KND99373.1"/>
    <property type="molecule type" value="Genomic_DNA"/>
</dbReference>
<feature type="compositionally biased region" description="Basic and acidic residues" evidence="1">
    <location>
        <begin position="265"/>
        <end position="279"/>
    </location>
</feature>
<dbReference type="Proteomes" id="UP000037122">
    <property type="component" value="Unassembled WGS sequence"/>
</dbReference>
<dbReference type="VEuPathDB" id="FungiDB:CJJ07_003365"/>
<accession>A0A0L0NZA0</accession>